<dbReference type="Proteomes" id="UP000009168">
    <property type="component" value="Unassembled WGS sequence"/>
</dbReference>
<evidence type="ECO:0000313" key="2">
    <source>
        <dbReference type="Proteomes" id="UP000009168"/>
    </source>
</evidence>
<gene>
    <name evidence="1" type="ORF">TTHERM_00361870</name>
</gene>
<dbReference type="RefSeq" id="XP_001007397.2">
    <property type="nucleotide sequence ID" value="XM_001007397.2"/>
</dbReference>
<accession>Q22PF7</accession>
<dbReference type="GeneID" id="7842365"/>
<evidence type="ECO:0000313" key="1">
    <source>
        <dbReference type="EMBL" id="EAR87152.2"/>
    </source>
</evidence>
<organism evidence="1 2">
    <name type="scientific">Tetrahymena thermophila (strain SB210)</name>
    <dbReference type="NCBI Taxonomy" id="312017"/>
    <lineage>
        <taxon>Eukaryota</taxon>
        <taxon>Sar</taxon>
        <taxon>Alveolata</taxon>
        <taxon>Ciliophora</taxon>
        <taxon>Intramacronucleata</taxon>
        <taxon>Oligohymenophorea</taxon>
        <taxon>Hymenostomatida</taxon>
        <taxon>Tetrahymenina</taxon>
        <taxon>Tetrahymenidae</taxon>
        <taxon>Tetrahymena</taxon>
    </lineage>
</organism>
<name>Q22PF7_TETTS</name>
<dbReference type="KEGG" id="tet:TTHERM_00361870"/>
<reference evidence="2" key="1">
    <citation type="journal article" date="2006" name="PLoS Biol.">
        <title>Macronuclear genome sequence of the ciliate Tetrahymena thermophila, a model eukaryote.</title>
        <authorList>
            <person name="Eisen J.A."/>
            <person name="Coyne R.S."/>
            <person name="Wu M."/>
            <person name="Wu D."/>
            <person name="Thiagarajan M."/>
            <person name="Wortman J.R."/>
            <person name="Badger J.H."/>
            <person name="Ren Q."/>
            <person name="Amedeo P."/>
            <person name="Jones K.M."/>
            <person name="Tallon L.J."/>
            <person name="Delcher A.L."/>
            <person name="Salzberg S.L."/>
            <person name="Silva J.C."/>
            <person name="Haas B.J."/>
            <person name="Majoros W.H."/>
            <person name="Farzad M."/>
            <person name="Carlton J.M."/>
            <person name="Smith R.K. Jr."/>
            <person name="Garg J."/>
            <person name="Pearlman R.E."/>
            <person name="Karrer K.M."/>
            <person name="Sun L."/>
            <person name="Manning G."/>
            <person name="Elde N.C."/>
            <person name="Turkewitz A.P."/>
            <person name="Asai D.J."/>
            <person name="Wilkes D.E."/>
            <person name="Wang Y."/>
            <person name="Cai H."/>
            <person name="Collins K."/>
            <person name="Stewart B.A."/>
            <person name="Lee S.R."/>
            <person name="Wilamowska K."/>
            <person name="Weinberg Z."/>
            <person name="Ruzzo W.L."/>
            <person name="Wloga D."/>
            <person name="Gaertig J."/>
            <person name="Frankel J."/>
            <person name="Tsao C.-C."/>
            <person name="Gorovsky M.A."/>
            <person name="Keeling P.J."/>
            <person name="Waller R.F."/>
            <person name="Patron N.J."/>
            <person name="Cherry J.M."/>
            <person name="Stover N.A."/>
            <person name="Krieger C.J."/>
            <person name="del Toro C."/>
            <person name="Ryder H.F."/>
            <person name="Williamson S.C."/>
            <person name="Barbeau R.A."/>
            <person name="Hamilton E.P."/>
            <person name="Orias E."/>
        </authorList>
    </citation>
    <scope>NUCLEOTIDE SEQUENCE [LARGE SCALE GENOMIC DNA]</scope>
    <source>
        <strain evidence="2">SB210</strain>
    </source>
</reference>
<protein>
    <submittedName>
        <fullName evidence="1">Uncharacterized protein</fullName>
    </submittedName>
</protein>
<dbReference type="InParanoid" id="Q22PF7"/>
<proteinExistence type="predicted"/>
<dbReference type="EMBL" id="GG662855">
    <property type="protein sequence ID" value="EAR87152.2"/>
    <property type="molecule type" value="Genomic_DNA"/>
</dbReference>
<sequence length="392" mass="46494">MSRSFEANCSELIKFNYKERKFLLQEIQFGKDIDLYCQANANLLNILNSHNSENSSENFYQLSSKITIEEDCSAFFKQIQQQYKTIDRLLQRKLHVLQNLKMKGVERYNQWQFTKDIKVEVNNQILHEQNILLLKDANIQIEEINPQNKLIEHEFQIIIMNPFKVNLIKLQNIFLDNLNALFFIIVGCRSRNYSVKSNISDLYVLKKELPDINIQIFQLQLTLSAAFNHINMDQNECCYCYDLCDPGSDGYSRVLLDLNTYFSKLRNLKLDFSSLEKFERVIGFVDFDIKLNCEKSQLKIYCNSNINFFRDDRPNMLRLSQELNDNFIDFDENFIAITNFLSSDLLFVDKQYEIIVEQQDQLIMRLVIVNNLQINKYFNLSLYKLMVDLFID</sequence>
<keyword evidence="2" id="KW-1185">Reference proteome</keyword>
<dbReference type="HOGENOM" id="CLU_689829_0_0_1"/>
<dbReference type="AlphaFoldDB" id="Q22PF7"/>